<dbReference type="AlphaFoldDB" id="A0A2Z4MC83"/>
<organism evidence="1 2">
    <name type="scientific">Brevibacillus brevis</name>
    <name type="common">Bacillus brevis</name>
    <dbReference type="NCBI Taxonomy" id="1393"/>
    <lineage>
        <taxon>Bacteria</taxon>
        <taxon>Bacillati</taxon>
        <taxon>Bacillota</taxon>
        <taxon>Bacilli</taxon>
        <taxon>Bacillales</taxon>
        <taxon>Paenibacillaceae</taxon>
        <taxon>Brevibacillus</taxon>
    </lineage>
</organism>
<gene>
    <name evidence="1" type="ORF">AB432_002415</name>
</gene>
<reference evidence="1 2" key="1">
    <citation type="journal article" date="2015" name="Genome Announc.">
        <title>Draft Genome Sequence of Brevibacillus brevis DZQ7, a Plant Growth-Promoting Rhizobacterium with Broad-Spectrum Antimicrobial Activity.</title>
        <authorList>
            <person name="Hou Q."/>
            <person name="Wang C."/>
            <person name="Hou X."/>
            <person name="Xia Z."/>
            <person name="Ye J."/>
            <person name="Liu K."/>
            <person name="Liu H."/>
            <person name="Wang J."/>
            <person name="Guo H."/>
            <person name="Yu X."/>
            <person name="Yang Y."/>
            <person name="Du B."/>
            <person name="Ding Y."/>
        </authorList>
    </citation>
    <scope>NUCLEOTIDE SEQUENCE [LARGE SCALE GENOMIC DNA]</scope>
    <source>
        <strain evidence="1 2">DZQ7</strain>
    </source>
</reference>
<dbReference type="PROSITE" id="PS50818">
    <property type="entry name" value="INTEIN_C_TER"/>
    <property type="match status" value="1"/>
</dbReference>
<name>A0A2Z4MC83_BREBE</name>
<dbReference type="InterPro" id="IPR036844">
    <property type="entry name" value="Hint_dom_sf"/>
</dbReference>
<dbReference type="EMBL" id="CP030117">
    <property type="protein sequence ID" value="AWX53981.1"/>
    <property type="molecule type" value="Genomic_DNA"/>
</dbReference>
<dbReference type="NCBIfam" id="TIGR01443">
    <property type="entry name" value="intein_Cterm"/>
    <property type="match status" value="1"/>
</dbReference>
<sequence length="97" mass="11251">MSHALPTHLESMYNMVKRAFPDGITEEEYYCLLFVMYESMSNNLMIDSIKVVQHDKKVKVYNFTVADFHTYFVSGWGVWVHNTACITITPERLAHAS</sequence>
<dbReference type="InterPro" id="IPR030934">
    <property type="entry name" value="Intein_C"/>
</dbReference>
<accession>A0A2Z4MC83</accession>
<proteinExistence type="predicted"/>
<protein>
    <submittedName>
        <fullName evidence="1">Uncharacterized protein</fullName>
    </submittedName>
</protein>
<dbReference type="Gene3D" id="2.170.16.10">
    <property type="entry name" value="Hedgehog/Intein (Hint) domain"/>
    <property type="match status" value="1"/>
</dbReference>
<evidence type="ECO:0000313" key="1">
    <source>
        <dbReference type="EMBL" id="AWX53981.1"/>
    </source>
</evidence>
<evidence type="ECO:0000313" key="2">
    <source>
        <dbReference type="Proteomes" id="UP000036061"/>
    </source>
</evidence>
<dbReference type="Proteomes" id="UP000036061">
    <property type="component" value="Chromosome"/>
</dbReference>
<dbReference type="Pfam" id="PF07591">
    <property type="entry name" value="PT-HINT"/>
    <property type="match status" value="1"/>
</dbReference>
<dbReference type="SUPFAM" id="SSF51294">
    <property type="entry name" value="Hedgehog/intein (Hint) domain"/>
    <property type="match status" value="1"/>
</dbReference>
<dbReference type="RefSeq" id="WP_048036143.1">
    <property type="nucleotide sequence ID" value="NZ_CP030117.1"/>
</dbReference>